<accession>A0A0M9EPS4</accession>
<dbReference type="InterPro" id="IPR000073">
    <property type="entry name" value="AB_hydrolase_1"/>
</dbReference>
<dbReference type="PANTHER" id="PTHR37017">
    <property type="entry name" value="AB HYDROLASE-1 DOMAIN-CONTAINING PROTEIN-RELATED"/>
    <property type="match status" value="1"/>
</dbReference>
<dbReference type="Gene3D" id="3.40.50.1820">
    <property type="entry name" value="alpha/beta hydrolase"/>
    <property type="match status" value="1"/>
</dbReference>
<reference evidence="2 3" key="1">
    <citation type="submission" date="2015-04" db="EMBL/GenBank/DDBJ databases">
        <title>The draft genome sequence of Fusarium langsethiae, a T-2/HT-2 mycotoxin producer.</title>
        <authorList>
            <person name="Lysoe E."/>
            <person name="Divon H.H."/>
            <person name="Terzi V."/>
            <person name="Orru L."/>
            <person name="Lamontanara A."/>
            <person name="Kolseth A.-K."/>
            <person name="Frandsen R.J."/>
            <person name="Nielsen K."/>
            <person name="Thrane U."/>
        </authorList>
    </citation>
    <scope>NUCLEOTIDE SEQUENCE [LARGE SCALE GENOMIC DNA]</scope>
    <source>
        <strain evidence="2 3">Fl201059</strain>
    </source>
</reference>
<comment type="caution">
    <text evidence="2">The sequence shown here is derived from an EMBL/GenBank/DDBJ whole genome shotgun (WGS) entry which is preliminary data.</text>
</comment>
<evidence type="ECO:0000313" key="2">
    <source>
        <dbReference type="EMBL" id="KPA37383.1"/>
    </source>
</evidence>
<proteinExistence type="predicted"/>
<dbReference type="Pfam" id="PF12697">
    <property type="entry name" value="Abhydrolase_6"/>
    <property type="match status" value="1"/>
</dbReference>
<protein>
    <recommendedName>
        <fullName evidence="1">AB hydrolase-1 domain-containing protein</fullName>
    </recommendedName>
</protein>
<name>A0A0M9EPS4_FUSLA</name>
<keyword evidence="3" id="KW-1185">Reference proteome</keyword>
<dbReference type="OrthoDB" id="1263307at2759"/>
<dbReference type="InterPro" id="IPR029058">
    <property type="entry name" value="AB_hydrolase_fold"/>
</dbReference>
<evidence type="ECO:0000313" key="3">
    <source>
        <dbReference type="Proteomes" id="UP000037904"/>
    </source>
</evidence>
<gene>
    <name evidence="2" type="ORF">FLAG1_09801</name>
</gene>
<dbReference type="Proteomes" id="UP000037904">
    <property type="component" value="Unassembled WGS sequence"/>
</dbReference>
<dbReference type="SUPFAM" id="SSF53474">
    <property type="entry name" value="alpha/beta-Hydrolases"/>
    <property type="match status" value="1"/>
</dbReference>
<dbReference type="InterPro" id="IPR052897">
    <property type="entry name" value="Sec-Metab_Biosynth_Hydrolase"/>
</dbReference>
<dbReference type="PANTHER" id="PTHR37017:SF11">
    <property type="entry name" value="ESTERASE_LIPASE_THIOESTERASE DOMAIN-CONTAINING PROTEIN"/>
    <property type="match status" value="1"/>
</dbReference>
<evidence type="ECO:0000259" key="1">
    <source>
        <dbReference type="Pfam" id="PF12697"/>
    </source>
</evidence>
<dbReference type="EMBL" id="JXCE01000424">
    <property type="protein sequence ID" value="KPA37383.1"/>
    <property type="molecule type" value="Genomic_DNA"/>
</dbReference>
<feature type="domain" description="AB hydrolase-1" evidence="1">
    <location>
        <begin position="12"/>
        <end position="239"/>
    </location>
</feature>
<dbReference type="AlphaFoldDB" id="A0A0M9EPS4"/>
<sequence length="257" mass="28032">MVSSNLTKALFLFVTGAWHPPACYDHLKTDLALLGYDCIIPHLPSMGSDTNGITWEADRDEVVSVAMPYFEQGREVILVGHSYGGVPAAVATEGQGVGDRAENGLPGGFSSVIFLTAFAAPAKGIDLLSMFGGQWPEWLDTGKPYVKNQITRVNGKGIPLLYNDATEDEAKRIFDMLLPHSQDTFETPLTWSASDITIPKTFLICEDDIVFRAEFQEQLVKSIPGMKEARIAAGHSPFVGKSMQLARKLVEVAEDIV</sequence>
<organism evidence="2 3">
    <name type="scientific">Fusarium langsethiae</name>
    <dbReference type="NCBI Taxonomy" id="179993"/>
    <lineage>
        <taxon>Eukaryota</taxon>
        <taxon>Fungi</taxon>
        <taxon>Dikarya</taxon>
        <taxon>Ascomycota</taxon>
        <taxon>Pezizomycotina</taxon>
        <taxon>Sordariomycetes</taxon>
        <taxon>Hypocreomycetidae</taxon>
        <taxon>Hypocreales</taxon>
        <taxon>Nectriaceae</taxon>
        <taxon>Fusarium</taxon>
    </lineage>
</organism>